<sequence>MKGTDSVGICRCRGGNRAVGLIPQHEESAGTSTPTLMPMSVVRNDFQKSSGSLVLWQRRTDALAPRRSFRRCDLLHEENAYVGYFHGPRYSRRNNPLASASPGIVSVAPSQAMLRPNFIDNIPNKLRFVAW</sequence>
<accession>A0A518JT86</accession>
<protein>
    <submittedName>
        <fullName evidence="1">Uncharacterized protein</fullName>
    </submittedName>
</protein>
<evidence type="ECO:0000313" key="2">
    <source>
        <dbReference type="Proteomes" id="UP000315082"/>
    </source>
</evidence>
<reference evidence="1 2" key="1">
    <citation type="submission" date="2019-02" db="EMBL/GenBank/DDBJ databases">
        <title>Deep-cultivation of Planctomycetes and their phenomic and genomic characterization uncovers novel biology.</title>
        <authorList>
            <person name="Wiegand S."/>
            <person name="Jogler M."/>
            <person name="Boedeker C."/>
            <person name="Pinto D."/>
            <person name="Vollmers J."/>
            <person name="Rivas-Marin E."/>
            <person name="Kohn T."/>
            <person name="Peeters S.H."/>
            <person name="Heuer A."/>
            <person name="Rast P."/>
            <person name="Oberbeckmann S."/>
            <person name="Bunk B."/>
            <person name="Jeske O."/>
            <person name="Meyerdierks A."/>
            <person name="Storesund J.E."/>
            <person name="Kallscheuer N."/>
            <person name="Luecker S."/>
            <person name="Lage O.M."/>
            <person name="Pohl T."/>
            <person name="Merkel B.J."/>
            <person name="Hornburger P."/>
            <person name="Mueller R.-W."/>
            <person name="Bruemmer F."/>
            <person name="Labrenz M."/>
            <person name="Spormann A.M."/>
            <person name="Op den Camp H."/>
            <person name="Overmann J."/>
            <person name="Amann R."/>
            <person name="Jetten M.S.M."/>
            <person name="Mascher T."/>
            <person name="Medema M.H."/>
            <person name="Devos D.P."/>
            <person name="Kaster A.-K."/>
            <person name="Ovreas L."/>
            <person name="Rohde M."/>
            <person name="Galperin M.Y."/>
            <person name="Jogler C."/>
        </authorList>
    </citation>
    <scope>NUCLEOTIDE SEQUENCE [LARGE SCALE GENOMIC DNA]</scope>
    <source>
        <strain evidence="1 2">Poly24</strain>
    </source>
</reference>
<dbReference type="EMBL" id="CP036348">
    <property type="protein sequence ID" value="QDV68745.1"/>
    <property type="molecule type" value="Genomic_DNA"/>
</dbReference>
<evidence type="ECO:0000313" key="1">
    <source>
        <dbReference type="EMBL" id="QDV68745.1"/>
    </source>
</evidence>
<keyword evidence="2" id="KW-1185">Reference proteome</keyword>
<gene>
    <name evidence="1" type="ORF">Poly24_24580</name>
</gene>
<organism evidence="1 2">
    <name type="scientific">Rosistilla carotiformis</name>
    <dbReference type="NCBI Taxonomy" id="2528017"/>
    <lineage>
        <taxon>Bacteria</taxon>
        <taxon>Pseudomonadati</taxon>
        <taxon>Planctomycetota</taxon>
        <taxon>Planctomycetia</taxon>
        <taxon>Pirellulales</taxon>
        <taxon>Pirellulaceae</taxon>
        <taxon>Rosistilla</taxon>
    </lineage>
</organism>
<dbReference type="Proteomes" id="UP000315082">
    <property type="component" value="Chromosome"/>
</dbReference>
<dbReference type="AlphaFoldDB" id="A0A518JT86"/>
<proteinExistence type="predicted"/>
<name>A0A518JT86_9BACT</name>
<dbReference type="KEGG" id="rcf:Poly24_24580"/>